<evidence type="ECO:0000256" key="3">
    <source>
        <dbReference type="ARBA" id="ARBA00022448"/>
    </source>
</evidence>
<keyword evidence="4" id="KW-1003">Cell membrane</keyword>
<evidence type="ECO:0000313" key="9">
    <source>
        <dbReference type="EMBL" id="VTN13868.1"/>
    </source>
</evidence>
<dbReference type="GO" id="GO:0005886">
    <property type="term" value="C:plasma membrane"/>
    <property type="evidence" value="ECO:0007669"/>
    <property type="project" value="UniProtKB-SubCell"/>
</dbReference>
<comment type="similarity">
    <text evidence="2">Belongs to the alanine or glycine:cation symporter (AGCS) (TC 2.A.25) family.</text>
</comment>
<dbReference type="PANTHER" id="PTHR30330">
    <property type="entry name" value="AGSS FAMILY TRANSPORTER, SODIUM-ALANINE"/>
    <property type="match status" value="1"/>
</dbReference>
<dbReference type="Pfam" id="PF01235">
    <property type="entry name" value="Na_Ala_symp"/>
    <property type="match status" value="2"/>
</dbReference>
<protein>
    <submittedName>
        <fullName evidence="9">Na+/alanine symporter</fullName>
    </submittedName>
</protein>
<evidence type="ECO:0000313" key="10">
    <source>
        <dbReference type="Proteomes" id="UP000339249"/>
    </source>
</evidence>
<gene>
    <name evidence="9" type="ORF">NCTC9185_05914</name>
</gene>
<name>A0A4U9DC16_RAOTE</name>
<keyword evidence="7 8" id="KW-0472">Membrane</keyword>
<proteinExistence type="inferred from homology"/>
<evidence type="ECO:0000256" key="7">
    <source>
        <dbReference type="ARBA" id="ARBA00023136"/>
    </source>
</evidence>
<reference evidence="9 10" key="1">
    <citation type="submission" date="2019-04" db="EMBL/GenBank/DDBJ databases">
        <authorList>
            <consortium name="Pathogen Informatics"/>
        </authorList>
    </citation>
    <scope>NUCLEOTIDE SEQUENCE [LARGE SCALE GENOMIC DNA]</scope>
    <source>
        <strain evidence="9 10">NCTC9185</strain>
    </source>
</reference>
<organism evidence="9 10">
    <name type="scientific">Raoultella terrigena</name>
    <name type="common">Klebsiella terrigena</name>
    <dbReference type="NCBI Taxonomy" id="577"/>
    <lineage>
        <taxon>Bacteria</taxon>
        <taxon>Pseudomonadati</taxon>
        <taxon>Pseudomonadota</taxon>
        <taxon>Gammaproteobacteria</taxon>
        <taxon>Enterobacterales</taxon>
        <taxon>Enterobacteriaceae</taxon>
        <taxon>Klebsiella/Raoultella group</taxon>
        <taxon>Raoultella</taxon>
    </lineage>
</organism>
<dbReference type="AlphaFoldDB" id="A0A4U9DC16"/>
<evidence type="ECO:0000256" key="5">
    <source>
        <dbReference type="ARBA" id="ARBA00022692"/>
    </source>
</evidence>
<evidence type="ECO:0000256" key="1">
    <source>
        <dbReference type="ARBA" id="ARBA00004651"/>
    </source>
</evidence>
<keyword evidence="6 8" id="KW-1133">Transmembrane helix</keyword>
<evidence type="ECO:0000256" key="8">
    <source>
        <dbReference type="SAM" id="Phobius"/>
    </source>
</evidence>
<dbReference type="Proteomes" id="UP000339249">
    <property type="component" value="Unassembled WGS sequence"/>
</dbReference>
<accession>A0A4U9DC16</accession>
<comment type="subcellular location">
    <subcellularLocation>
        <location evidence="1">Cell membrane</location>
        <topology evidence="1">Multi-pass membrane protein</topology>
    </subcellularLocation>
</comment>
<dbReference type="InterPro" id="IPR001463">
    <property type="entry name" value="Na/Ala_symport"/>
</dbReference>
<dbReference type="GO" id="GO:0005283">
    <property type="term" value="F:amino acid:sodium symporter activity"/>
    <property type="evidence" value="ECO:0007669"/>
    <property type="project" value="InterPro"/>
</dbReference>
<dbReference type="PANTHER" id="PTHR30330:SF1">
    <property type="entry name" value="AMINO-ACID CARRIER PROTEIN ALST"/>
    <property type="match status" value="1"/>
</dbReference>
<dbReference type="EMBL" id="CABDVU010000001">
    <property type="protein sequence ID" value="VTN13868.1"/>
    <property type="molecule type" value="Genomic_DNA"/>
</dbReference>
<sequence>MAGLWVAASLLIGLWHITALPAIFNTIFRCAFGWQEAAAGAVGYTISQALTAVFSAECSLTKRGWAQRLTPPRPPPPGLRTRRLRGCPDDWRVYRYRCYLHRQPVIIMLAPRARGEEDAANGIQAIQHAMSGLVGGWGAGFVAVIVLLFAFSSIVANYIYAENNLIFLRFNSPRCIWTLRIITILMVLTGTMIEPPGRLAAGGYYYGADGHYQPDGHPPAVTHGAAACQRPIFTSDGSACSPRLTPRAIRKFASSWRREPGTGPPAANSAAIAAIDPPAVFFLVKSPKISCKDWIC</sequence>
<keyword evidence="5 8" id="KW-0812">Transmembrane</keyword>
<evidence type="ECO:0000256" key="2">
    <source>
        <dbReference type="ARBA" id="ARBA00009261"/>
    </source>
</evidence>
<evidence type="ECO:0000256" key="6">
    <source>
        <dbReference type="ARBA" id="ARBA00022989"/>
    </source>
</evidence>
<keyword evidence="3" id="KW-0813">Transport</keyword>
<feature type="transmembrane region" description="Helical" evidence="8">
    <location>
        <begin position="137"/>
        <end position="160"/>
    </location>
</feature>
<evidence type="ECO:0000256" key="4">
    <source>
        <dbReference type="ARBA" id="ARBA00022475"/>
    </source>
</evidence>